<name>A0A8H7ASS6_9EURO</name>
<evidence type="ECO:0000256" key="1">
    <source>
        <dbReference type="SAM" id="Phobius"/>
    </source>
</evidence>
<reference evidence="2" key="1">
    <citation type="submission" date="2020-02" db="EMBL/GenBank/DDBJ databases">
        <authorList>
            <person name="Palmer J.M."/>
        </authorList>
    </citation>
    <scope>NUCLEOTIDE SEQUENCE</scope>
    <source>
        <strain evidence="2">EPUS1.4</strain>
        <tissue evidence="2">Thallus</tissue>
    </source>
</reference>
<keyword evidence="1" id="KW-0812">Transmembrane</keyword>
<dbReference type="AlphaFoldDB" id="A0A8H7ASS6"/>
<evidence type="ECO:0000313" key="2">
    <source>
        <dbReference type="EMBL" id="KAF7512302.1"/>
    </source>
</evidence>
<accession>A0A8H7ASS6</accession>
<evidence type="ECO:0000313" key="3">
    <source>
        <dbReference type="Proteomes" id="UP000606974"/>
    </source>
</evidence>
<sequence>MNPRTTWTLALTGGGAVGLWLTMMGFDAQDRQYRKSLKYMHEGRDRVAARMRGNSGEEK</sequence>
<feature type="transmembrane region" description="Helical" evidence="1">
    <location>
        <begin position="6"/>
        <end position="26"/>
    </location>
</feature>
<dbReference type="EMBL" id="JAACFV010000013">
    <property type="protein sequence ID" value="KAF7512302.1"/>
    <property type="molecule type" value="Genomic_DNA"/>
</dbReference>
<keyword evidence="1" id="KW-0472">Membrane</keyword>
<dbReference type="Proteomes" id="UP000606974">
    <property type="component" value="Unassembled WGS sequence"/>
</dbReference>
<comment type="caution">
    <text evidence="2">The sequence shown here is derived from an EMBL/GenBank/DDBJ whole genome shotgun (WGS) entry which is preliminary data.</text>
</comment>
<proteinExistence type="predicted"/>
<keyword evidence="1" id="KW-1133">Transmembrane helix</keyword>
<organism evidence="2 3">
    <name type="scientific">Endocarpon pusillum</name>
    <dbReference type="NCBI Taxonomy" id="364733"/>
    <lineage>
        <taxon>Eukaryota</taxon>
        <taxon>Fungi</taxon>
        <taxon>Dikarya</taxon>
        <taxon>Ascomycota</taxon>
        <taxon>Pezizomycotina</taxon>
        <taxon>Eurotiomycetes</taxon>
        <taxon>Chaetothyriomycetidae</taxon>
        <taxon>Verrucariales</taxon>
        <taxon>Verrucariaceae</taxon>
        <taxon>Endocarpon</taxon>
    </lineage>
</organism>
<dbReference type="OrthoDB" id="4155790at2759"/>
<protein>
    <submittedName>
        <fullName evidence="2">Uncharacterized protein</fullName>
    </submittedName>
</protein>
<keyword evidence="3" id="KW-1185">Reference proteome</keyword>
<gene>
    <name evidence="2" type="ORF">GJ744_001870</name>
</gene>